<dbReference type="InterPro" id="IPR020616">
    <property type="entry name" value="Thiolase_N"/>
</dbReference>
<gene>
    <name evidence="3" type="ORF">BN1047_02688</name>
</gene>
<dbReference type="PANTHER" id="PTHR42870">
    <property type="entry name" value="ACETYL-COA C-ACETYLTRANSFERASE"/>
    <property type="match status" value="1"/>
</dbReference>
<dbReference type="RefSeq" id="WP_030136636.1">
    <property type="nucleotide sequence ID" value="NZ_FMZG01000004.1"/>
</dbReference>
<dbReference type="GO" id="GO:0016747">
    <property type="term" value="F:acyltransferase activity, transferring groups other than amino-acyl groups"/>
    <property type="evidence" value="ECO:0007669"/>
    <property type="project" value="InterPro"/>
</dbReference>
<dbReference type="EMBL" id="LK021338">
    <property type="protein sequence ID" value="CDQ44808.1"/>
    <property type="molecule type" value="Genomic_DNA"/>
</dbReference>
<dbReference type="AlphaFoldDB" id="A0AAV2WLG2"/>
<feature type="domain" description="Thiolase N-terminal" evidence="1">
    <location>
        <begin position="14"/>
        <end position="226"/>
    </location>
</feature>
<dbReference type="SUPFAM" id="SSF53901">
    <property type="entry name" value="Thiolase-like"/>
    <property type="match status" value="1"/>
</dbReference>
<protein>
    <submittedName>
        <fullName evidence="3">Acetyl-CoA acetyltransferase</fullName>
    </submittedName>
</protein>
<dbReference type="Pfam" id="PF00108">
    <property type="entry name" value="Thiolase_N"/>
    <property type="match status" value="1"/>
</dbReference>
<dbReference type="InterPro" id="IPR002155">
    <property type="entry name" value="Thiolase"/>
</dbReference>
<dbReference type="CDD" id="cd00829">
    <property type="entry name" value="SCP-x_thiolase"/>
    <property type="match status" value="1"/>
</dbReference>
<accession>A0AAV2WLG2</accession>
<proteinExistence type="predicted"/>
<dbReference type="InterPro" id="IPR016039">
    <property type="entry name" value="Thiolase-like"/>
</dbReference>
<dbReference type="Proteomes" id="UP000028864">
    <property type="component" value="Unassembled WGS sequence"/>
</dbReference>
<name>A0AAV2WLG2_MYCNE</name>
<dbReference type="Gene3D" id="3.40.47.10">
    <property type="match status" value="1"/>
</dbReference>
<dbReference type="Pfam" id="PF22691">
    <property type="entry name" value="Thiolase_C_1"/>
    <property type="match status" value="1"/>
</dbReference>
<evidence type="ECO:0000259" key="2">
    <source>
        <dbReference type="Pfam" id="PF22691"/>
    </source>
</evidence>
<organism evidence="3 4">
    <name type="scientific">Mycolicibacterium neoaurum</name>
    <name type="common">Mycobacterium neoaurum</name>
    <dbReference type="NCBI Taxonomy" id="1795"/>
    <lineage>
        <taxon>Bacteria</taxon>
        <taxon>Bacillati</taxon>
        <taxon>Actinomycetota</taxon>
        <taxon>Actinomycetes</taxon>
        <taxon>Mycobacteriales</taxon>
        <taxon>Mycobacteriaceae</taxon>
        <taxon>Mycolicibacterium</taxon>
    </lineage>
</organism>
<reference evidence="3" key="2">
    <citation type="submission" date="2015-09" db="EMBL/GenBank/DDBJ databases">
        <title>Draft genome sequence of Mycobacterium neoaurum DSM 44074.</title>
        <authorList>
            <person name="Croce O."/>
            <person name="Robert C."/>
            <person name="Raoult D."/>
            <person name="Drancourt M."/>
        </authorList>
    </citation>
    <scope>NUCLEOTIDE SEQUENCE</scope>
    <source>
        <strain evidence="3">DSM 44074</strain>
    </source>
</reference>
<evidence type="ECO:0000313" key="3">
    <source>
        <dbReference type="EMBL" id="CDQ44808.1"/>
    </source>
</evidence>
<feature type="domain" description="Thiolase C-terminal" evidence="2">
    <location>
        <begin position="258"/>
        <end position="380"/>
    </location>
</feature>
<evidence type="ECO:0000313" key="4">
    <source>
        <dbReference type="Proteomes" id="UP000028864"/>
    </source>
</evidence>
<dbReference type="InterPro" id="IPR055140">
    <property type="entry name" value="Thiolase_C_2"/>
</dbReference>
<reference evidence="3" key="1">
    <citation type="submission" date="2014-05" db="EMBL/GenBank/DDBJ databases">
        <authorList>
            <person name="Urmite Genomes"/>
        </authorList>
    </citation>
    <scope>NUCLEOTIDE SEQUENCE</scope>
    <source>
        <strain evidence="3">DSM 44074</strain>
    </source>
</reference>
<dbReference type="NCBIfam" id="NF004810">
    <property type="entry name" value="PRK06157.1"/>
    <property type="match status" value="1"/>
</dbReference>
<dbReference type="PIRSF" id="PIRSF000429">
    <property type="entry name" value="Ac-CoA_Ac_transf"/>
    <property type="match status" value="1"/>
</dbReference>
<sequence>MPSNGISGKVAVVAMGCSSFGERWDCSTEDLILEAYQECLAGLPGVAREDVDAYWLGTLSSGLGGLTLSRAIGSDDKPVTRVENFCATGSEAFRNAAYAVAAGAYDIVMAVGVEKLKDSGYSGLLRQDPPGDGTAPEISMTAPAAFSLLDPAYCDRYGVHPDEMRAAMTHVAWKNHDNGTRNPKAQFRSPVARETIENAPKVAGRLGVFDCSGVSDGAACALLVPADRAHEFTDRPMYIEGLSLVAGSVRGYVDPAYDYTTFPEVVKAAKDAYAQAGIDRPAQQLSLAEVHDCFTPTELVLMEDLGFSETGHAWKDALGGDFDADGRLPVNPDGGLKSFGHPVGASGLRMLYEAWLQFRGEAGRRQLDDPHTALTHNLGGRPGGCVSFVSIVSDQPGRHRS</sequence>
<evidence type="ECO:0000259" key="1">
    <source>
        <dbReference type="Pfam" id="PF00108"/>
    </source>
</evidence>
<dbReference type="PANTHER" id="PTHR42870:SF6">
    <property type="entry name" value="ACETYL-COA C-ACYLTRANSFERASE"/>
    <property type="match status" value="1"/>
</dbReference>